<organism evidence="2 3">
    <name type="scientific">Pseudozyma flocculosa PF-1</name>
    <dbReference type="NCBI Taxonomy" id="1277687"/>
    <lineage>
        <taxon>Eukaryota</taxon>
        <taxon>Fungi</taxon>
        <taxon>Dikarya</taxon>
        <taxon>Basidiomycota</taxon>
        <taxon>Ustilaginomycotina</taxon>
        <taxon>Ustilaginomycetes</taxon>
        <taxon>Ustilaginales</taxon>
        <taxon>Ustilaginaceae</taxon>
        <taxon>Pseudozyma</taxon>
    </lineage>
</organism>
<accession>A0A061H109</accession>
<dbReference type="Proteomes" id="UP000053664">
    <property type="component" value="Unassembled WGS sequence"/>
</dbReference>
<feature type="region of interest" description="Disordered" evidence="1">
    <location>
        <begin position="161"/>
        <end position="365"/>
    </location>
</feature>
<sequence>MGNCASKSNAVVEVAAPPPHPQARKMTLIAVPLDQQQIPVDLAGIDSGGLKAAMHHRGLETEHWALKVDPVAGQSASAQVFDISVERDGMVTSIQDINSPMWRGICRRQELGWTLWNDAEILHATKMLVKARPKYDGRSNNLQQLARILAKHIHFTPSAVAETASSGSVQKLSAPPSHSTEQSHTRHDSIELSSERPTSAVPMMPAAGTTTSSSPAGSIRQGSQGRSRLSHLPRSSSTAEINETVERPPLNRASLSEQQAQRLQANRRSSAFAGSPLNPEKKLGDRARTQSDIAQSDKRASRHPREQSREDRRRSTLSQPQMQSQPQSQSQSRRKSQIPAEWAGEAYRGSDSQAGGSAKRMSRRQSQMDFVAPPMPHSGTWSPAFAPPTPPMLAMPVSPYDLPPPGMSPYMAGYTVPMSGSMHSLHGPYQQQHQQQPSPHMAMARPMSFYGPPTTMPWGMPPPPPMMMLNPPSPGGYNASMNSSMVPTPPESPLPPLDPAAGKQLKAPPADYKLGQSRSSPTPHSRHASAR</sequence>
<dbReference type="EMBL" id="KE361647">
    <property type="protein sequence ID" value="EPQ26147.1"/>
    <property type="molecule type" value="Genomic_DNA"/>
</dbReference>
<dbReference type="RefSeq" id="XP_007882087.1">
    <property type="nucleotide sequence ID" value="XM_007883896.1"/>
</dbReference>
<gene>
    <name evidence="2" type="ORF">PFL1_06355</name>
</gene>
<feature type="compositionally biased region" description="Basic and acidic residues" evidence="1">
    <location>
        <begin position="279"/>
        <end position="314"/>
    </location>
</feature>
<dbReference type="OrthoDB" id="2553466at2759"/>
<feature type="compositionally biased region" description="Low complexity" evidence="1">
    <location>
        <begin position="205"/>
        <end position="218"/>
    </location>
</feature>
<reference evidence="2 3" key="1">
    <citation type="journal article" date="2013" name="Plant Cell">
        <title>The transition from a phytopathogenic smut ancestor to an anamorphic biocontrol agent deciphered by comparative whole-genome analysis.</title>
        <authorList>
            <person name="Lefebvre F."/>
            <person name="Joly D.L."/>
            <person name="Labbe C."/>
            <person name="Teichmann B."/>
            <person name="Linning R."/>
            <person name="Belzile F."/>
            <person name="Bakkeren G."/>
            <person name="Belanger R.R."/>
        </authorList>
    </citation>
    <scope>NUCLEOTIDE SEQUENCE [LARGE SCALE GENOMIC DNA]</scope>
    <source>
        <strain evidence="2 3">PF-1</strain>
    </source>
</reference>
<feature type="compositionally biased region" description="Low complexity" evidence="1">
    <location>
        <begin position="318"/>
        <end position="331"/>
    </location>
</feature>
<name>A0A061H109_9BASI</name>
<evidence type="ECO:0000313" key="3">
    <source>
        <dbReference type="Proteomes" id="UP000053664"/>
    </source>
</evidence>
<feature type="compositionally biased region" description="Polar residues" evidence="1">
    <location>
        <begin position="163"/>
        <end position="180"/>
    </location>
</feature>
<evidence type="ECO:0000313" key="2">
    <source>
        <dbReference type="EMBL" id="EPQ26147.1"/>
    </source>
</evidence>
<evidence type="ECO:0000256" key="1">
    <source>
        <dbReference type="SAM" id="MobiDB-lite"/>
    </source>
</evidence>
<protein>
    <submittedName>
        <fullName evidence="2">Uncharacterized protein</fullName>
    </submittedName>
</protein>
<dbReference type="GeneID" id="19320433"/>
<dbReference type="KEGG" id="pfp:PFL1_06355"/>
<feature type="compositionally biased region" description="Low complexity" evidence="1">
    <location>
        <begin position="226"/>
        <end position="237"/>
    </location>
</feature>
<proteinExistence type="predicted"/>
<dbReference type="eggNOG" id="ENOG502R10G">
    <property type="taxonomic scope" value="Eukaryota"/>
</dbReference>
<dbReference type="HOGENOM" id="CLU_576366_0_0_1"/>
<feature type="compositionally biased region" description="Basic and acidic residues" evidence="1">
    <location>
        <begin position="181"/>
        <end position="194"/>
    </location>
</feature>
<feature type="compositionally biased region" description="Pro residues" evidence="1">
    <location>
        <begin position="487"/>
        <end position="498"/>
    </location>
</feature>
<feature type="region of interest" description="Disordered" evidence="1">
    <location>
        <begin position="471"/>
        <end position="531"/>
    </location>
</feature>
<dbReference type="AlphaFoldDB" id="A0A061H109"/>
<feature type="compositionally biased region" description="Polar residues" evidence="1">
    <location>
        <begin position="253"/>
        <end position="269"/>
    </location>
</feature>